<feature type="compositionally biased region" description="Basic and acidic residues" evidence="1">
    <location>
        <begin position="51"/>
        <end position="65"/>
    </location>
</feature>
<sequence length="261" mass="29206">MTTVTPVTSGMNSFTPLTFGSFLPARFQPIREENELNEEDECNSNQWNSTKEVKEKESQKGKDKLPTSPRRLQFSEAGSSTLPSPDLEQAAAARAGIDKEGHAKELRQQNRNSQMGMKLEYVPPSHRDGKIVIKIMEEDVNMLNEHWATTLIGKSCINGDQSFVVNVCILAMITLSAGKPIIRILKMQNFKFLKEEIGTEEKTVEQEWILKGQQKQGEVIEEQPSNEADMGNLVTAGQEADQNMQMASRHGGSRVQNKPIM</sequence>
<dbReference type="Proteomes" id="UP000187609">
    <property type="component" value="Unassembled WGS sequence"/>
</dbReference>
<gene>
    <name evidence="2" type="ORF">A4A49_08977</name>
</gene>
<evidence type="ECO:0000313" key="3">
    <source>
        <dbReference type="Proteomes" id="UP000187609"/>
    </source>
</evidence>
<dbReference type="AlphaFoldDB" id="A0A1J6J3B7"/>
<dbReference type="EMBL" id="MJEQ01037184">
    <property type="protein sequence ID" value="OIT05435.1"/>
    <property type="molecule type" value="Genomic_DNA"/>
</dbReference>
<protein>
    <submittedName>
        <fullName evidence="2">Uncharacterized protein</fullName>
    </submittedName>
</protein>
<proteinExistence type="predicted"/>
<accession>A0A1J6J3B7</accession>
<evidence type="ECO:0000313" key="2">
    <source>
        <dbReference type="EMBL" id="OIT05435.1"/>
    </source>
</evidence>
<evidence type="ECO:0000256" key="1">
    <source>
        <dbReference type="SAM" id="MobiDB-lite"/>
    </source>
</evidence>
<comment type="caution">
    <text evidence="2">The sequence shown here is derived from an EMBL/GenBank/DDBJ whole genome shotgun (WGS) entry which is preliminary data.</text>
</comment>
<feature type="region of interest" description="Disordered" evidence="1">
    <location>
        <begin position="30"/>
        <end position="85"/>
    </location>
</feature>
<name>A0A1J6J3B7_NICAT</name>
<dbReference type="Gramene" id="OIT05435">
    <property type="protein sequence ID" value="OIT05435"/>
    <property type="gene ID" value="A4A49_08977"/>
</dbReference>
<reference evidence="2" key="1">
    <citation type="submission" date="2016-11" db="EMBL/GenBank/DDBJ databases">
        <title>The genome of Nicotiana attenuata.</title>
        <authorList>
            <person name="Xu S."/>
            <person name="Brockmoeller T."/>
            <person name="Gaquerel E."/>
            <person name="Navarro A."/>
            <person name="Kuhl H."/>
            <person name="Gase K."/>
            <person name="Ling Z."/>
            <person name="Zhou W."/>
            <person name="Kreitzer C."/>
            <person name="Stanke M."/>
            <person name="Tang H."/>
            <person name="Lyons E."/>
            <person name="Pandey P."/>
            <person name="Pandey S.P."/>
            <person name="Timmermann B."/>
            <person name="Baldwin I.T."/>
        </authorList>
    </citation>
    <scope>NUCLEOTIDE SEQUENCE [LARGE SCALE GENOMIC DNA]</scope>
    <source>
        <strain evidence="2">UT</strain>
    </source>
</reference>
<organism evidence="2 3">
    <name type="scientific">Nicotiana attenuata</name>
    <name type="common">Coyote tobacco</name>
    <dbReference type="NCBI Taxonomy" id="49451"/>
    <lineage>
        <taxon>Eukaryota</taxon>
        <taxon>Viridiplantae</taxon>
        <taxon>Streptophyta</taxon>
        <taxon>Embryophyta</taxon>
        <taxon>Tracheophyta</taxon>
        <taxon>Spermatophyta</taxon>
        <taxon>Magnoliopsida</taxon>
        <taxon>eudicotyledons</taxon>
        <taxon>Gunneridae</taxon>
        <taxon>Pentapetalae</taxon>
        <taxon>asterids</taxon>
        <taxon>lamiids</taxon>
        <taxon>Solanales</taxon>
        <taxon>Solanaceae</taxon>
        <taxon>Nicotianoideae</taxon>
        <taxon>Nicotianeae</taxon>
        <taxon>Nicotiana</taxon>
    </lineage>
</organism>
<keyword evidence="3" id="KW-1185">Reference proteome</keyword>